<protein>
    <submittedName>
        <fullName evidence="3">N-acetylmuramoyl-L-alanine amidase</fullName>
    </submittedName>
</protein>
<dbReference type="InterPro" id="IPR050695">
    <property type="entry name" value="N-acetylmuramoyl_amidase_3"/>
</dbReference>
<dbReference type="eggNOG" id="COG0860">
    <property type="taxonomic scope" value="Bacteria"/>
</dbReference>
<sequence>MGKSIYLSPSTQEHNQGYGSYGVEETRMNEIADITQKVLQNHGVDVYRSRPEWSLGQVVNDSNQVKPDLHFAIHSNAGGGRGGEVFAYAAGGNGEKAAKAIYSEIEPLTPTSDRGVKFNPSLYELRNTNAPAALVEIAFHDNAEDAAWIVSNIEAIGIALAKGVLKYFGIAYKAVEAETNSSKSYYRVQIGAYSVKSNAEEQLAKAKKAGFTDAYIKYD</sequence>
<dbReference type="STRING" id="994573.T472_0210960"/>
<name>V7I5U8_9CLOT</name>
<dbReference type="Pfam" id="PF05036">
    <property type="entry name" value="SPOR"/>
    <property type="match status" value="1"/>
</dbReference>
<dbReference type="AlphaFoldDB" id="V7I5U8"/>
<gene>
    <name evidence="3" type="ORF">T472_0210960</name>
</gene>
<dbReference type="GO" id="GO:0030288">
    <property type="term" value="C:outer membrane-bounded periplasmic space"/>
    <property type="evidence" value="ECO:0007669"/>
    <property type="project" value="TreeGrafter"/>
</dbReference>
<evidence type="ECO:0000259" key="2">
    <source>
        <dbReference type="PROSITE" id="PS51724"/>
    </source>
</evidence>
<evidence type="ECO:0000313" key="4">
    <source>
        <dbReference type="Proteomes" id="UP000017747"/>
    </source>
</evidence>
<dbReference type="PANTHER" id="PTHR30404:SF0">
    <property type="entry name" value="N-ACETYLMURAMOYL-L-ALANINE AMIDASE AMIC"/>
    <property type="match status" value="1"/>
</dbReference>
<dbReference type="CDD" id="cd02696">
    <property type="entry name" value="MurNAc-LAA"/>
    <property type="match status" value="1"/>
</dbReference>
<dbReference type="Gene3D" id="3.40.630.40">
    <property type="entry name" value="Zn-dependent exopeptidases"/>
    <property type="match status" value="1"/>
</dbReference>
<evidence type="ECO:0000313" key="3">
    <source>
        <dbReference type="EMBL" id="ETA80574.1"/>
    </source>
</evidence>
<dbReference type="PANTHER" id="PTHR30404">
    <property type="entry name" value="N-ACETYLMURAMOYL-L-ALANINE AMIDASE"/>
    <property type="match status" value="1"/>
</dbReference>
<dbReference type="OrthoDB" id="9772024at2"/>
<keyword evidence="4" id="KW-1185">Reference proteome</keyword>
<organism evidence="3 4">
    <name type="scientific">Youngiibacter fragilis 232.1</name>
    <dbReference type="NCBI Taxonomy" id="994573"/>
    <lineage>
        <taxon>Bacteria</taxon>
        <taxon>Bacillati</taxon>
        <taxon>Bacillota</taxon>
        <taxon>Clostridia</taxon>
        <taxon>Eubacteriales</taxon>
        <taxon>Clostridiaceae</taxon>
        <taxon>Youngiibacter</taxon>
    </lineage>
</organism>
<dbReference type="Pfam" id="PF01520">
    <property type="entry name" value="Amidase_3"/>
    <property type="match status" value="1"/>
</dbReference>
<dbReference type="InterPro" id="IPR007730">
    <property type="entry name" value="SPOR-like_dom"/>
</dbReference>
<keyword evidence="1" id="KW-0378">Hydrolase</keyword>
<proteinExistence type="predicted"/>
<dbReference type="InterPro" id="IPR002508">
    <property type="entry name" value="MurNAc-LAA_cat"/>
</dbReference>
<dbReference type="Proteomes" id="UP000017747">
    <property type="component" value="Unassembled WGS sequence"/>
</dbReference>
<accession>V7I5U8</accession>
<dbReference type="GO" id="GO:0008745">
    <property type="term" value="F:N-acetylmuramoyl-L-alanine amidase activity"/>
    <property type="evidence" value="ECO:0007669"/>
    <property type="project" value="InterPro"/>
</dbReference>
<comment type="caution">
    <text evidence="3">The sequence shown here is derived from an EMBL/GenBank/DDBJ whole genome shotgun (WGS) entry which is preliminary data.</text>
</comment>
<feature type="domain" description="SPOR" evidence="2">
    <location>
        <begin position="180"/>
        <end position="219"/>
    </location>
</feature>
<dbReference type="RefSeq" id="WP_023863578.1">
    <property type="nucleotide sequence ID" value="NZ_AXUN02000179.1"/>
</dbReference>
<dbReference type="SUPFAM" id="SSF53187">
    <property type="entry name" value="Zn-dependent exopeptidases"/>
    <property type="match status" value="1"/>
</dbReference>
<dbReference type="SMART" id="SM00646">
    <property type="entry name" value="Ami_3"/>
    <property type="match status" value="1"/>
</dbReference>
<reference evidence="3 4" key="1">
    <citation type="journal article" date="2014" name="Genome Announc.">
        <title>Genome Sequence of Youngiibacter fragilis, the Type Strain of the Genus Youngiibacter.</title>
        <authorList>
            <person name="Wawrik C.B."/>
            <person name="Callaghan A.V."/>
            <person name="Stamps B.W."/>
            <person name="Wawrik B."/>
        </authorList>
    </citation>
    <scope>NUCLEOTIDE SEQUENCE [LARGE SCALE GENOMIC DNA]</scope>
    <source>
        <strain evidence="3 4">232.1</strain>
    </source>
</reference>
<dbReference type="GO" id="GO:0042834">
    <property type="term" value="F:peptidoglycan binding"/>
    <property type="evidence" value="ECO:0007669"/>
    <property type="project" value="InterPro"/>
</dbReference>
<dbReference type="PROSITE" id="PS51724">
    <property type="entry name" value="SPOR"/>
    <property type="match status" value="1"/>
</dbReference>
<dbReference type="EMBL" id="AXUN02000179">
    <property type="protein sequence ID" value="ETA80574.1"/>
    <property type="molecule type" value="Genomic_DNA"/>
</dbReference>
<dbReference type="GO" id="GO:0009253">
    <property type="term" value="P:peptidoglycan catabolic process"/>
    <property type="evidence" value="ECO:0007669"/>
    <property type="project" value="InterPro"/>
</dbReference>
<evidence type="ECO:0000256" key="1">
    <source>
        <dbReference type="ARBA" id="ARBA00022801"/>
    </source>
</evidence>
<dbReference type="InterPro" id="IPR036680">
    <property type="entry name" value="SPOR-like_sf"/>
</dbReference>
<dbReference type="SUPFAM" id="SSF110997">
    <property type="entry name" value="Sporulation related repeat"/>
    <property type="match status" value="1"/>
</dbReference>